<keyword evidence="3" id="KW-1185">Reference proteome</keyword>
<organism evidence="2 3">
    <name type="scientific">Araneus ventricosus</name>
    <name type="common">Orbweaver spider</name>
    <name type="synonym">Epeira ventricosa</name>
    <dbReference type="NCBI Taxonomy" id="182803"/>
    <lineage>
        <taxon>Eukaryota</taxon>
        <taxon>Metazoa</taxon>
        <taxon>Ecdysozoa</taxon>
        <taxon>Arthropoda</taxon>
        <taxon>Chelicerata</taxon>
        <taxon>Arachnida</taxon>
        <taxon>Araneae</taxon>
        <taxon>Araneomorphae</taxon>
        <taxon>Entelegynae</taxon>
        <taxon>Araneoidea</taxon>
        <taxon>Araneidae</taxon>
        <taxon>Araneus</taxon>
    </lineage>
</organism>
<evidence type="ECO:0000313" key="3">
    <source>
        <dbReference type="Proteomes" id="UP000499080"/>
    </source>
</evidence>
<protein>
    <submittedName>
        <fullName evidence="2">Uncharacterized protein</fullName>
    </submittedName>
</protein>
<sequence>MKKNILTCERLTLNGLGRPYQVMGLRHPQDGRVFPDSSKQSCLLYGRPIFGEARPTSRLRYGQIASRACIQFLHTKSPIAQQTQEILLKPTNLDGLGLTSDTAVMKRRAN</sequence>
<evidence type="ECO:0000313" key="2">
    <source>
        <dbReference type="EMBL" id="GBO28979.1"/>
    </source>
</evidence>
<dbReference type="EMBL" id="BGPR01052107">
    <property type="protein sequence ID" value="GBO28974.1"/>
    <property type="molecule type" value="Genomic_DNA"/>
</dbReference>
<gene>
    <name evidence="2" type="ORF">AVEN_141921_1</name>
    <name evidence="1" type="ORF">AVEN_73507_1</name>
</gene>
<proteinExistence type="predicted"/>
<comment type="caution">
    <text evidence="2">The sequence shown here is derived from an EMBL/GenBank/DDBJ whole genome shotgun (WGS) entry which is preliminary data.</text>
</comment>
<dbReference type="AlphaFoldDB" id="A0A4Y2VV13"/>
<reference evidence="2 3" key="1">
    <citation type="journal article" date="2019" name="Sci. Rep.">
        <title>Orb-weaving spider Araneus ventricosus genome elucidates the spidroin gene catalogue.</title>
        <authorList>
            <person name="Kono N."/>
            <person name="Nakamura H."/>
            <person name="Ohtoshi R."/>
            <person name="Moran D.A.P."/>
            <person name="Shinohara A."/>
            <person name="Yoshida Y."/>
            <person name="Fujiwara M."/>
            <person name="Mori M."/>
            <person name="Tomita M."/>
            <person name="Arakawa K."/>
        </authorList>
    </citation>
    <scope>NUCLEOTIDE SEQUENCE [LARGE SCALE GENOMIC DNA]</scope>
</reference>
<dbReference type="Proteomes" id="UP000499080">
    <property type="component" value="Unassembled WGS sequence"/>
</dbReference>
<dbReference type="EMBL" id="BGPR01052111">
    <property type="protein sequence ID" value="GBO28979.1"/>
    <property type="molecule type" value="Genomic_DNA"/>
</dbReference>
<name>A0A4Y2VV13_ARAVE</name>
<accession>A0A4Y2VV13</accession>
<evidence type="ECO:0000313" key="1">
    <source>
        <dbReference type="EMBL" id="GBO28974.1"/>
    </source>
</evidence>